<gene>
    <name evidence="3" type="ORF">PMAYCL1PPCAC_31057</name>
</gene>
<organism evidence="3 4">
    <name type="scientific">Pristionchus mayeri</name>
    <dbReference type="NCBI Taxonomy" id="1317129"/>
    <lineage>
        <taxon>Eukaryota</taxon>
        <taxon>Metazoa</taxon>
        <taxon>Ecdysozoa</taxon>
        <taxon>Nematoda</taxon>
        <taxon>Chromadorea</taxon>
        <taxon>Rhabditida</taxon>
        <taxon>Rhabditina</taxon>
        <taxon>Diplogasteromorpha</taxon>
        <taxon>Diplogasteroidea</taxon>
        <taxon>Neodiplogasteridae</taxon>
        <taxon>Pristionchus</taxon>
    </lineage>
</organism>
<evidence type="ECO:0000313" key="4">
    <source>
        <dbReference type="Proteomes" id="UP001328107"/>
    </source>
</evidence>
<dbReference type="InterPro" id="IPR050879">
    <property type="entry name" value="Acyltransferase_3"/>
</dbReference>
<dbReference type="PANTHER" id="PTHR23028:SF53">
    <property type="entry name" value="ACYL_TRANSF_3 DOMAIN-CONTAINING PROTEIN"/>
    <property type="match status" value="1"/>
</dbReference>
<accession>A0AAN5DEX9</accession>
<dbReference type="Pfam" id="PF01757">
    <property type="entry name" value="Acyl_transf_3"/>
    <property type="match status" value="1"/>
</dbReference>
<feature type="domain" description="Acyltransferase 3" evidence="2">
    <location>
        <begin position="31"/>
        <end position="198"/>
    </location>
</feature>
<feature type="transmembrane region" description="Helical" evidence="1">
    <location>
        <begin position="33"/>
        <end position="50"/>
    </location>
</feature>
<dbReference type="Proteomes" id="UP001328107">
    <property type="component" value="Unassembled WGS sequence"/>
</dbReference>
<protein>
    <recommendedName>
        <fullName evidence="2">Acyltransferase 3 domain-containing protein</fullName>
    </recommendedName>
</protein>
<comment type="caution">
    <text evidence="3">The sequence shown here is derived from an EMBL/GenBank/DDBJ whole genome shotgun (WGS) entry which is preliminary data.</text>
</comment>
<keyword evidence="1" id="KW-0812">Transmembrane</keyword>
<proteinExistence type="predicted"/>
<evidence type="ECO:0000313" key="3">
    <source>
        <dbReference type="EMBL" id="GMR60862.1"/>
    </source>
</evidence>
<keyword evidence="4" id="KW-1185">Reference proteome</keyword>
<feature type="transmembrane region" description="Helical" evidence="1">
    <location>
        <begin position="56"/>
        <end position="76"/>
    </location>
</feature>
<dbReference type="AlphaFoldDB" id="A0AAN5DEX9"/>
<dbReference type="GO" id="GO:0016020">
    <property type="term" value="C:membrane"/>
    <property type="evidence" value="ECO:0007669"/>
    <property type="project" value="TreeGrafter"/>
</dbReference>
<sequence>EAVRMGKEDELPLISSVSSSHPRHKHGKREDLQAIRGIAIIAVLAFHLLPTVFPNGYLGVDMFFVLSGFLMSTILCKAALTSSTILDFFMRRFKRIIPLYALMLCSVTVATVMIFTISDMDNFITDVKWALAIASNWQIVLRKVDYWTKVFDYQVLLHAWSLGVELQYYLIVPFIVLFRTKFLGGLGRILLFVIIFVSEF</sequence>
<feature type="transmembrane region" description="Helical" evidence="1">
    <location>
        <begin position="97"/>
        <end position="117"/>
    </location>
</feature>
<dbReference type="EMBL" id="BTRK01000006">
    <property type="protein sequence ID" value="GMR60862.1"/>
    <property type="molecule type" value="Genomic_DNA"/>
</dbReference>
<feature type="non-terminal residue" evidence="3">
    <location>
        <position position="200"/>
    </location>
</feature>
<dbReference type="GO" id="GO:0016747">
    <property type="term" value="F:acyltransferase activity, transferring groups other than amino-acyl groups"/>
    <property type="evidence" value="ECO:0007669"/>
    <property type="project" value="InterPro"/>
</dbReference>
<feature type="non-terminal residue" evidence="3">
    <location>
        <position position="1"/>
    </location>
</feature>
<dbReference type="InterPro" id="IPR002656">
    <property type="entry name" value="Acyl_transf_3_dom"/>
</dbReference>
<reference evidence="4" key="1">
    <citation type="submission" date="2022-10" db="EMBL/GenBank/DDBJ databases">
        <title>Genome assembly of Pristionchus species.</title>
        <authorList>
            <person name="Yoshida K."/>
            <person name="Sommer R.J."/>
        </authorList>
    </citation>
    <scope>NUCLEOTIDE SEQUENCE [LARGE SCALE GENOMIC DNA]</scope>
    <source>
        <strain evidence="4">RS5460</strain>
    </source>
</reference>
<name>A0AAN5DEX9_9BILA</name>
<dbReference type="PANTHER" id="PTHR23028">
    <property type="entry name" value="ACETYLTRANSFERASE"/>
    <property type="match status" value="1"/>
</dbReference>
<evidence type="ECO:0000259" key="2">
    <source>
        <dbReference type="Pfam" id="PF01757"/>
    </source>
</evidence>
<dbReference type="GO" id="GO:0000271">
    <property type="term" value="P:polysaccharide biosynthetic process"/>
    <property type="evidence" value="ECO:0007669"/>
    <property type="project" value="TreeGrafter"/>
</dbReference>
<keyword evidence="1" id="KW-0472">Membrane</keyword>
<keyword evidence="1" id="KW-1133">Transmembrane helix</keyword>
<evidence type="ECO:0000256" key="1">
    <source>
        <dbReference type="SAM" id="Phobius"/>
    </source>
</evidence>